<feature type="signal peptide" evidence="8">
    <location>
        <begin position="1"/>
        <end position="33"/>
    </location>
</feature>
<accession>A0A192A491</accession>
<dbReference type="OrthoDB" id="8663148at2"/>
<dbReference type="EMBL" id="CP016023">
    <property type="protein sequence ID" value="ANJ75102.1"/>
    <property type="molecule type" value="Genomic_DNA"/>
</dbReference>
<evidence type="ECO:0000256" key="8">
    <source>
        <dbReference type="SAM" id="SignalP"/>
    </source>
</evidence>
<dbReference type="PANTHER" id="PTHR43649">
    <property type="entry name" value="ARABINOSE-BINDING PROTEIN-RELATED"/>
    <property type="match status" value="1"/>
</dbReference>
<feature type="chain" id="PRO_5008250932" evidence="8">
    <location>
        <begin position="34"/>
        <end position="438"/>
    </location>
</feature>
<evidence type="ECO:0000256" key="4">
    <source>
        <dbReference type="ARBA" id="ARBA00022729"/>
    </source>
</evidence>
<keyword evidence="5" id="KW-0472">Membrane</keyword>
<evidence type="ECO:0000256" key="5">
    <source>
        <dbReference type="ARBA" id="ARBA00023136"/>
    </source>
</evidence>
<dbReference type="PANTHER" id="PTHR43649:SF33">
    <property type="entry name" value="POLYGALACTURONAN_RHAMNOGALACTURONAN-BINDING PROTEIN YTCQ"/>
    <property type="match status" value="1"/>
</dbReference>
<name>A0A192A491_9RALS</name>
<evidence type="ECO:0000256" key="2">
    <source>
        <dbReference type="ARBA" id="ARBA00008520"/>
    </source>
</evidence>
<evidence type="ECO:0000256" key="3">
    <source>
        <dbReference type="ARBA" id="ARBA00022475"/>
    </source>
</evidence>
<proteinExistence type="inferred from homology"/>
<dbReference type="Gene3D" id="3.40.190.10">
    <property type="entry name" value="Periplasmic binding protein-like II"/>
    <property type="match status" value="1"/>
</dbReference>
<dbReference type="RefSeq" id="WP_064807423.1">
    <property type="nucleotide sequence ID" value="NZ_CP016023.1"/>
</dbReference>
<evidence type="ECO:0000313" key="9">
    <source>
        <dbReference type="EMBL" id="ANJ75102.1"/>
    </source>
</evidence>
<dbReference type="AlphaFoldDB" id="A0A192A491"/>
<gene>
    <name evidence="9" type="ORF">A9Y76_21460</name>
</gene>
<dbReference type="InterPro" id="IPR006059">
    <property type="entry name" value="SBP"/>
</dbReference>
<sequence length="438" mass="47685">MKITRERTRLFARLMASGAACAALLGFASHVQAQTTLRVWTRSNPDARTTYDNIAAAFTKKTGIKVEYFNAMTDYEQRLSRAIAGNDLPDVIINDSSSLGLMMKTGVATEIDRAGFPGGADIQDRAWQGAQGYNGKYYAVPVSVQSFVFFIRKDWREKLGLPQPKSWDDMAKLAKAFTTMQPAGAGKPVYGFTFPASATRGYTTWFMSSFLWQAGGDFIRPDGKGKFRGALDEPAAAKTVAYFRQMLCTDKVTQPGAINATTADAIASFRSGQTGIFFSGPYHIAVVDQEPGRDKIEVVAPPPGPAGKADSLGEGELAYVTRSANKQAALSYIAFLTSPEGQKLGMHPGGFPVVRLPVNKTVDAGKVYNDPRWQTVETVYEKSAHYAPAIPDWMSMRQLTADGLNRILANCSSDIDAGLKDLNKKVNQELARQRVAAN</sequence>
<keyword evidence="4 8" id="KW-0732">Signal</keyword>
<dbReference type="InterPro" id="IPR050490">
    <property type="entry name" value="Bact_solute-bd_prot1"/>
</dbReference>
<protein>
    <submittedName>
        <fullName evidence="9">Sugar ABC transporter substrate-binding protein</fullName>
    </submittedName>
</protein>
<evidence type="ECO:0000313" key="10">
    <source>
        <dbReference type="Proteomes" id="UP000078572"/>
    </source>
</evidence>
<keyword evidence="3" id="KW-1003">Cell membrane</keyword>
<evidence type="ECO:0000256" key="6">
    <source>
        <dbReference type="ARBA" id="ARBA00023139"/>
    </source>
</evidence>
<dbReference type="Proteomes" id="UP000078572">
    <property type="component" value="Chromosome 2"/>
</dbReference>
<keyword evidence="7" id="KW-0449">Lipoprotein</keyword>
<evidence type="ECO:0000256" key="1">
    <source>
        <dbReference type="ARBA" id="ARBA00004418"/>
    </source>
</evidence>
<comment type="subcellular location">
    <subcellularLocation>
        <location evidence="1">Periplasm</location>
    </subcellularLocation>
</comment>
<dbReference type="GO" id="GO:0042597">
    <property type="term" value="C:periplasmic space"/>
    <property type="evidence" value="ECO:0007669"/>
    <property type="project" value="UniProtKB-SubCell"/>
</dbReference>
<comment type="similarity">
    <text evidence="2">Belongs to the bacterial solute-binding protein 1 family.</text>
</comment>
<keyword evidence="6" id="KW-0564">Palmitate</keyword>
<dbReference type="GeneID" id="61528609"/>
<evidence type="ECO:0000256" key="7">
    <source>
        <dbReference type="ARBA" id="ARBA00023288"/>
    </source>
</evidence>
<dbReference type="SUPFAM" id="SSF53850">
    <property type="entry name" value="Periplasmic binding protein-like II"/>
    <property type="match status" value="1"/>
</dbReference>
<dbReference type="CDD" id="cd13585">
    <property type="entry name" value="PBP2_TMBP_like"/>
    <property type="match status" value="1"/>
</dbReference>
<dbReference type="Pfam" id="PF01547">
    <property type="entry name" value="SBP_bac_1"/>
    <property type="match status" value="1"/>
</dbReference>
<organism evidence="9 10">
    <name type="scientific">Ralstonia insidiosa</name>
    <dbReference type="NCBI Taxonomy" id="190721"/>
    <lineage>
        <taxon>Bacteria</taxon>
        <taxon>Pseudomonadati</taxon>
        <taxon>Pseudomonadota</taxon>
        <taxon>Betaproteobacteria</taxon>
        <taxon>Burkholderiales</taxon>
        <taxon>Burkholderiaceae</taxon>
        <taxon>Ralstonia</taxon>
    </lineage>
</organism>
<reference evidence="10" key="1">
    <citation type="submission" date="2016-06" db="EMBL/GenBank/DDBJ databases">
        <authorList>
            <person name="Xu Y."/>
            <person name="Nagy A."/>
            <person name="Yan X."/>
            <person name="Kim S.W."/>
            <person name="Haley B."/>
            <person name="Liu N.T."/>
            <person name="Nou X."/>
        </authorList>
    </citation>
    <scope>NUCLEOTIDE SEQUENCE [LARGE SCALE GENOMIC DNA]</scope>
    <source>
        <strain evidence="10">ATCC 49129</strain>
    </source>
</reference>
<keyword evidence="10" id="KW-1185">Reference proteome</keyword>
<dbReference type="STRING" id="190721.ACS15_4612"/>